<evidence type="ECO:0000313" key="2">
    <source>
        <dbReference type="EMBL" id="EKD02694.1"/>
    </source>
</evidence>
<proteinExistence type="predicted"/>
<organism evidence="2 3">
    <name type="scientific">Trichosporon asahii var. asahii (strain CBS 8904)</name>
    <name type="common">Yeast</name>
    <dbReference type="NCBI Taxonomy" id="1220162"/>
    <lineage>
        <taxon>Eukaryota</taxon>
        <taxon>Fungi</taxon>
        <taxon>Dikarya</taxon>
        <taxon>Basidiomycota</taxon>
        <taxon>Agaricomycotina</taxon>
        <taxon>Tremellomycetes</taxon>
        <taxon>Trichosporonales</taxon>
        <taxon>Trichosporonaceae</taxon>
        <taxon>Trichosporon</taxon>
    </lineage>
</organism>
<dbReference type="STRING" id="1220162.K1WNU1"/>
<dbReference type="eggNOG" id="KOG0182">
    <property type="taxonomic scope" value="Eukaryota"/>
</dbReference>
<dbReference type="InterPro" id="IPR050115">
    <property type="entry name" value="Proteasome_alpha"/>
</dbReference>
<dbReference type="EMBL" id="AMBO01000277">
    <property type="protein sequence ID" value="EKD02694.1"/>
    <property type="molecule type" value="Genomic_DNA"/>
</dbReference>
<dbReference type="Pfam" id="PF00227">
    <property type="entry name" value="Proteasome"/>
    <property type="match status" value="1"/>
</dbReference>
<dbReference type="GO" id="GO:0051603">
    <property type="term" value="P:proteolysis involved in protein catabolic process"/>
    <property type="evidence" value="ECO:0007669"/>
    <property type="project" value="InterPro"/>
</dbReference>
<name>K1WNU1_TRIAC</name>
<dbReference type="InParanoid" id="K1WNU1"/>
<evidence type="ECO:0000313" key="3">
    <source>
        <dbReference type="Proteomes" id="UP000006757"/>
    </source>
</evidence>
<sequence length="142" mass="15910">MRPLGIAMTLIGIDDERGPQCFQIDPAGFFVGYKAVSSGQKQTEATNYVSSRHFLHIANAQLEKKWKSVENNKITLDRTGVIELAIETLTNVCATDFKGSEIEIAICSTSLEEKAVDGKRGNFRQMPEEERDEWLTRVGEKD</sequence>
<keyword evidence="1" id="KW-0647">Proteasome</keyword>
<dbReference type="OMA" id="EIEIAIC"/>
<dbReference type="AlphaFoldDB" id="K1WNU1"/>
<dbReference type="SUPFAM" id="SSF56235">
    <property type="entry name" value="N-terminal nucleophile aminohydrolases (Ntn hydrolases)"/>
    <property type="match status" value="1"/>
</dbReference>
<dbReference type="HOGENOM" id="CLU_035750_6_0_1"/>
<dbReference type="OrthoDB" id="431557at2759"/>
<accession>K1WNU1</accession>
<dbReference type="PANTHER" id="PTHR11599">
    <property type="entry name" value="PROTEASOME SUBUNIT ALPHA/BETA"/>
    <property type="match status" value="1"/>
</dbReference>
<dbReference type="InterPro" id="IPR029055">
    <property type="entry name" value="Ntn_hydrolases_N"/>
</dbReference>
<comment type="caution">
    <text evidence="2">The sequence shown here is derived from an EMBL/GenBank/DDBJ whole genome shotgun (WGS) entry which is preliminary data.</text>
</comment>
<keyword evidence="3" id="KW-1185">Reference proteome</keyword>
<protein>
    <submittedName>
        <fullName evidence="2">Uncharacterized protein</fullName>
    </submittedName>
</protein>
<evidence type="ECO:0000256" key="1">
    <source>
        <dbReference type="ARBA" id="ARBA00022942"/>
    </source>
</evidence>
<reference evidence="2 3" key="1">
    <citation type="journal article" date="2012" name="Eukaryot. Cell">
        <title>Genome sequence of the Trichosporon asahii environmental strain CBS 8904.</title>
        <authorList>
            <person name="Yang R.Y."/>
            <person name="Li H.T."/>
            <person name="Zhu H."/>
            <person name="Zhou G.P."/>
            <person name="Wang M."/>
            <person name="Wang L."/>
        </authorList>
    </citation>
    <scope>NUCLEOTIDE SEQUENCE [LARGE SCALE GENOMIC DNA]</scope>
    <source>
        <strain evidence="2 3">CBS 8904</strain>
    </source>
</reference>
<dbReference type="GO" id="GO:0005839">
    <property type="term" value="C:proteasome core complex"/>
    <property type="evidence" value="ECO:0007669"/>
    <property type="project" value="InterPro"/>
</dbReference>
<gene>
    <name evidence="2" type="ORF">A1Q2_02924</name>
</gene>
<dbReference type="InterPro" id="IPR001353">
    <property type="entry name" value="Proteasome_sua/b"/>
</dbReference>
<dbReference type="Gene3D" id="3.60.20.10">
    <property type="entry name" value="Glutamine Phosphoribosylpyrophosphate, subunit 1, domain 1"/>
    <property type="match status" value="1"/>
</dbReference>
<dbReference type="Proteomes" id="UP000006757">
    <property type="component" value="Unassembled WGS sequence"/>
</dbReference>